<dbReference type="Proteomes" id="UP000239576">
    <property type="component" value="Unassembled WGS sequence"/>
</dbReference>
<dbReference type="OrthoDB" id="512901at2"/>
<accession>A0A2T1E154</accession>
<reference evidence="1 2" key="2">
    <citation type="submission" date="2018-03" db="EMBL/GenBank/DDBJ databases">
        <title>The ancient ancestry and fast evolution of plastids.</title>
        <authorList>
            <person name="Moore K.R."/>
            <person name="Magnabosco C."/>
            <person name="Momper L."/>
            <person name="Gold D.A."/>
            <person name="Bosak T."/>
            <person name="Fournier G.P."/>
        </authorList>
    </citation>
    <scope>NUCLEOTIDE SEQUENCE [LARGE SCALE GENOMIC DNA]</scope>
    <source>
        <strain evidence="1 2">ULC18</strain>
    </source>
</reference>
<evidence type="ECO:0000313" key="1">
    <source>
        <dbReference type="EMBL" id="PSB26486.1"/>
    </source>
</evidence>
<sequence length="161" mass="18189">MFHHISVAVKDPQHVATVLAEILCGRAVPFPPNPGSYMALAGDEFGTLIEFYPIGSELIPDSYQGQAGFQINQNRARYTFVHAALSVPASLEEIERIGDREGWRVFLANRDGLFDVIEFWVENWLMLELLTPIMTPKYLQALNPETLPALIDQFTLVESRR</sequence>
<protein>
    <recommendedName>
        <fullName evidence="3">VOC domain-containing protein</fullName>
    </recommendedName>
</protein>
<keyword evidence="2" id="KW-1185">Reference proteome</keyword>
<gene>
    <name evidence="1" type="ORF">C7B82_19630</name>
</gene>
<dbReference type="InterPro" id="IPR029068">
    <property type="entry name" value="Glyas_Bleomycin-R_OHBP_Dase"/>
</dbReference>
<dbReference type="EMBL" id="PVWK01000105">
    <property type="protein sequence ID" value="PSB26486.1"/>
    <property type="molecule type" value="Genomic_DNA"/>
</dbReference>
<proteinExistence type="predicted"/>
<dbReference type="Gene3D" id="3.10.180.10">
    <property type="entry name" value="2,3-Dihydroxybiphenyl 1,2-Dioxygenase, domain 1"/>
    <property type="match status" value="1"/>
</dbReference>
<dbReference type="RefSeq" id="WP_106257977.1">
    <property type="nucleotide sequence ID" value="NZ_CAWNSW010000039.1"/>
</dbReference>
<name>A0A2T1E154_9CYAN</name>
<reference evidence="2" key="1">
    <citation type="submission" date="2018-02" db="EMBL/GenBank/DDBJ databases">
        <authorList>
            <person name="Moore K."/>
            <person name="Momper L."/>
        </authorList>
    </citation>
    <scope>NUCLEOTIDE SEQUENCE [LARGE SCALE GENOMIC DNA]</scope>
    <source>
        <strain evidence="2">ULC18</strain>
    </source>
</reference>
<evidence type="ECO:0008006" key="3">
    <source>
        <dbReference type="Google" id="ProtNLM"/>
    </source>
</evidence>
<evidence type="ECO:0000313" key="2">
    <source>
        <dbReference type="Proteomes" id="UP000239576"/>
    </source>
</evidence>
<dbReference type="AlphaFoldDB" id="A0A2T1E154"/>
<organism evidence="1 2">
    <name type="scientific">Stenomitos frigidus ULC18</name>
    <dbReference type="NCBI Taxonomy" id="2107698"/>
    <lineage>
        <taxon>Bacteria</taxon>
        <taxon>Bacillati</taxon>
        <taxon>Cyanobacteriota</taxon>
        <taxon>Cyanophyceae</taxon>
        <taxon>Leptolyngbyales</taxon>
        <taxon>Leptolyngbyaceae</taxon>
        <taxon>Stenomitos</taxon>
    </lineage>
</organism>
<comment type="caution">
    <text evidence="1">The sequence shown here is derived from an EMBL/GenBank/DDBJ whole genome shotgun (WGS) entry which is preliminary data.</text>
</comment>